<dbReference type="Gene3D" id="3.10.430.100">
    <property type="entry name" value="Ribosomal protein L9, C-terminal domain"/>
    <property type="match status" value="1"/>
</dbReference>
<dbReference type="EMBL" id="CAADFI010000536">
    <property type="protein sequence ID" value="VFK05131.1"/>
    <property type="molecule type" value="Genomic_DNA"/>
</dbReference>
<comment type="similarity">
    <text evidence="1 7">Belongs to the bacterial ribosomal protein bL9 family.</text>
</comment>
<dbReference type="PANTHER" id="PTHR21368">
    <property type="entry name" value="50S RIBOSOMAL PROTEIN L9"/>
    <property type="match status" value="1"/>
</dbReference>
<keyword evidence="4 7" id="KW-0689">Ribosomal protein</keyword>
<name>A0A450VK55_9GAMM</name>
<dbReference type="NCBIfam" id="TIGR00158">
    <property type="entry name" value="L9"/>
    <property type="match status" value="1"/>
</dbReference>
<dbReference type="GO" id="GO:0019843">
    <property type="term" value="F:rRNA binding"/>
    <property type="evidence" value="ECO:0007669"/>
    <property type="project" value="UniProtKB-UniRule"/>
</dbReference>
<dbReference type="InterPro" id="IPR000244">
    <property type="entry name" value="Ribosomal_bL9"/>
</dbReference>
<comment type="function">
    <text evidence="7">Binds to the 23S rRNA.</text>
</comment>
<gene>
    <name evidence="7" type="primary">rplI</name>
    <name evidence="9" type="ORF">BECKH772A_GA0070896_104302</name>
    <name evidence="10" type="ORF">BECKH772B_GA0070898_105362</name>
    <name evidence="11" type="ORF">BECKH772C_GA0070978_105281</name>
</gene>
<evidence type="ECO:0000256" key="4">
    <source>
        <dbReference type="ARBA" id="ARBA00022980"/>
    </source>
</evidence>
<dbReference type="Pfam" id="PF01281">
    <property type="entry name" value="Ribosomal_L9_N"/>
    <property type="match status" value="1"/>
</dbReference>
<dbReference type="HAMAP" id="MF_00503">
    <property type="entry name" value="Ribosomal_bL9"/>
    <property type="match status" value="1"/>
</dbReference>
<dbReference type="InterPro" id="IPR036791">
    <property type="entry name" value="Ribosomal_bL9_C_sf"/>
</dbReference>
<accession>A0A450VK55</accession>
<dbReference type="SUPFAM" id="SSF55653">
    <property type="entry name" value="Ribosomal protein L9 C-domain"/>
    <property type="match status" value="1"/>
</dbReference>
<keyword evidence="2 7" id="KW-0699">rRNA-binding</keyword>
<evidence type="ECO:0000256" key="3">
    <source>
        <dbReference type="ARBA" id="ARBA00022884"/>
    </source>
</evidence>
<dbReference type="EMBL" id="CAADFJ010000528">
    <property type="protein sequence ID" value="VFK08609.1"/>
    <property type="molecule type" value="Genomic_DNA"/>
</dbReference>
<keyword evidence="3 7" id="KW-0694">RNA-binding</keyword>
<evidence type="ECO:0000256" key="1">
    <source>
        <dbReference type="ARBA" id="ARBA00010605"/>
    </source>
</evidence>
<evidence type="ECO:0000256" key="5">
    <source>
        <dbReference type="ARBA" id="ARBA00023274"/>
    </source>
</evidence>
<dbReference type="AlphaFoldDB" id="A0A450VK55"/>
<dbReference type="SUPFAM" id="SSF55658">
    <property type="entry name" value="L9 N-domain-like"/>
    <property type="match status" value="1"/>
</dbReference>
<organism evidence="10">
    <name type="scientific">Candidatus Kentrum eta</name>
    <dbReference type="NCBI Taxonomy" id="2126337"/>
    <lineage>
        <taxon>Bacteria</taxon>
        <taxon>Pseudomonadati</taxon>
        <taxon>Pseudomonadota</taxon>
        <taxon>Gammaproteobacteria</taxon>
        <taxon>Candidatus Kentrum</taxon>
    </lineage>
</organism>
<dbReference type="Pfam" id="PF03948">
    <property type="entry name" value="Ribosomal_L9_C"/>
    <property type="match status" value="1"/>
</dbReference>
<evidence type="ECO:0000313" key="10">
    <source>
        <dbReference type="EMBL" id="VFK05131.1"/>
    </source>
</evidence>
<dbReference type="PROSITE" id="PS00651">
    <property type="entry name" value="RIBOSOMAL_L9"/>
    <property type="match status" value="1"/>
</dbReference>
<feature type="domain" description="Ribosomal protein L9" evidence="8">
    <location>
        <begin position="13"/>
        <end position="40"/>
    </location>
</feature>
<reference evidence="10" key="1">
    <citation type="submission" date="2019-02" db="EMBL/GenBank/DDBJ databases">
        <authorList>
            <person name="Gruber-Vodicka R. H."/>
            <person name="Seah K. B. B."/>
        </authorList>
    </citation>
    <scope>NUCLEOTIDE SEQUENCE</scope>
    <source>
        <strain evidence="11">BECK_SA2B12</strain>
        <strain evidence="9">BECK_SA2B15</strain>
        <strain evidence="10">BECK_SA2B20</strain>
    </source>
</reference>
<dbReference type="InterPro" id="IPR020069">
    <property type="entry name" value="Ribosomal_bL9_C"/>
</dbReference>
<dbReference type="GO" id="GO:0006412">
    <property type="term" value="P:translation"/>
    <property type="evidence" value="ECO:0007669"/>
    <property type="project" value="UniProtKB-UniRule"/>
</dbReference>
<dbReference type="Gene3D" id="3.40.5.10">
    <property type="entry name" value="Ribosomal protein L9, N-terminal domain"/>
    <property type="match status" value="1"/>
</dbReference>
<evidence type="ECO:0000259" key="8">
    <source>
        <dbReference type="PROSITE" id="PS00651"/>
    </source>
</evidence>
<dbReference type="InterPro" id="IPR020070">
    <property type="entry name" value="Ribosomal_bL9_N"/>
</dbReference>
<dbReference type="GO" id="GO:0005840">
    <property type="term" value="C:ribosome"/>
    <property type="evidence" value="ECO:0007669"/>
    <property type="project" value="UniProtKB-KW"/>
</dbReference>
<evidence type="ECO:0000313" key="11">
    <source>
        <dbReference type="EMBL" id="VFK08609.1"/>
    </source>
</evidence>
<dbReference type="InterPro" id="IPR036935">
    <property type="entry name" value="Ribosomal_bL9_N_sf"/>
</dbReference>
<keyword evidence="5 7" id="KW-0687">Ribonucleoprotein</keyword>
<dbReference type="InterPro" id="IPR020594">
    <property type="entry name" value="Ribosomal_bL9_bac/chp"/>
</dbReference>
<dbReference type="GO" id="GO:1990904">
    <property type="term" value="C:ribonucleoprotein complex"/>
    <property type="evidence" value="ECO:0007669"/>
    <property type="project" value="UniProtKB-KW"/>
</dbReference>
<protein>
    <recommendedName>
        <fullName evidence="6 7">Large ribosomal subunit protein bL9</fullName>
    </recommendedName>
</protein>
<evidence type="ECO:0000256" key="7">
    <source>
        <dbReference type="HAMAP-Rule" id="MF_00503"/>
    </source>
</evidence>
<evidence type="ECO:0000256" key="2">
    <source>
        <dbReference type="ARBA" id="ARBA00022730"/>
    </source>
</evidence>
<dbReference type="GO" id="GO:0003735">
    <property type="term" value="F:structural constituent of ribosome"/>
    <property type="evidence" value="ECO:0007669"/>
    <property type="project" value="InterPro"/>
</dbReference>
<sequence>MEVILLEKTENLGQLGDIVKVKPGYARNYLVPKRKAVFATPDNVALFEARRAELEKQGAEALAQAQARAEKIDGFTVTIPVRAGDEGRLFGSIGTRDIAAAAAASGIDIVREEIRLSTGLIRQVGEQEVTVHLHTGVEAVITVNTVPE</sequence>
<proteinExistence type="inferred from homology"/>
<evidence type="ECO:0000313" key="9">
    <source>
        <dbReference type="EMBL" id="VFK04563.1"/>
    </source>
</evidence>
<dbReference type="EMBL" id="CAADFG010000430">
    <property type="protein sequence ID" value="VFK04563.1"/>
    <property type="molecule type" value="Genomic_DNA"/>
</dbReference>
<dbReference type="InterPro" id="IPR009027">
    <property type="entry name" value="Ribosomal_bL9/RNase_H1_N"/>
</dbReference>
<evidence type="ECO:0000256" key="6">
    <source>
        <dbReference type="ARBA" id="ARBA00035292"/>
    </source>
</evidence>